<evidence type="ECO:0000313" key="2">
    <source>
        <dbReference type="Proteomes" id="UP000034682"/>
    </source>
</evidence>
<dbReference type="EMBL" id="LCOK01000034">
    <property type="protein sequence ID" value="KKU76052.1"/>
    <property type="molecule type" value="Genomic_DNA"/>
</dbReference>
<dbReference type="AlphaFoldDB" id="A0A0G1T2T0"/>
<comment type="caution">
    <text evidence="1">The sequence shown here is derived from an EMBL/GenBank/DDBJ whole genome shotgun (WGS) entry which is preliminary data.</text>
</comment>
<proteinExistence type="predicted"/>
<dbReference type="Proteomes" id="UP000034682">
    <property type="component" value="Unassembled WGS sequence"/>
</dbReference>
<protein>
    <recommendedName>
        <fullName evidence="3">DUF218 domain-containing protein</fullName>
    </recommendedName>
</protein>
<evidence type="ECO:0008006" key="3">
    <source>
        <dbReference type="Google" id="ProtNLM"/>
    </source>
</evidence>
<gene>
    <name evidence="1" type="ORF">UY02_C0034G0008</name>
</gene>
<organism evidence="1 2">
    <name type="scientific">Candidatus Giovannonibacteria bacterium GW2011_GWB1_47_6b</name>
    <dbReference type="NCBI Taxonomy" id="1618655"/>
    <lineage>
        <taxon>Bacteria</taxon>
        <taxon>Candidatus Giovannoniibacteriota</taxon>
    </lineage>
</organism>
<name>A0A0G1T2T0_9BACT</name>
<accession>A0A0G1T2T0</accession>
<sequence length="217" mass="24911">MQYAIGAFAALAFVLAFVAFRLLQFWRRYERVCRSFARERASVIVMHDHYRDTAELTARLDATARLYDELEWHSLDPSILLTSGRFKGASSSMSVLNKQELGARRIPHGSIDVFLGDGDRGAGDTYQEVALACRWLRDNGHGCAYFVGSPLQLFQVFYSAVFNGIYPRLHPVESSSIEPIWIVARLLMGVLVFFDPRGWNPVSLWIRFRRRHIVYDM</sequence>
<evidence type="ECO:0000313" key="1">
    <source>
        <dbReference type="EMBL" id="KKU76052.1"/>
    </source>
</evidence>
<reference evidence="1 2" key="1">
    <citation type="journal article" date="2015" name="Nature">
        <title>rRNA introns, odd ribosomes, and small enigmatic genomes across a large radiation of phyla.</title>
        <authorList>
            <person name="Brown C.T."/>
            <person name="Hug L.A."/>
            <person name="Thomas B.C."/>
            <person name="Sharon I."/>
            <person name="Castelle C.J."/>
            <person name="Singh A."/>
            <person name="Wilkins M.J."/>
            <person name="Williams K.H."/>
            <person name="Banfield J.F."/>
        </authorList>
    </citation>
    <scope>NUCLEOTIDE SEQUENCE [LARGE SCALE GENOMIC DNA]</scope>
</reference>
<dbReference type="PATRIC" id="fig|1618655.3.peg.604"/>